<reference evidence="1 2" key="1">
    <citation type="submission" date="2016-10" db="EMBL/GenBank/DDBJ databases">
        <authorList>
            <person name="de Groot N.N."/>
        </authorList>
    </citation>
    <scope>NUCLEOTIDE SEQUENCE [LARGE SCALE GENOMIC DNA]</scope>
    <source>
        <strain evidence="1 2">DSM 44778</strain>
    </source>
</reference>
<dbReference type="EMBL" id="FORR01000005">
    <property type="protein sequence ID" value="SFJ18583.1"/>
    <property type="molecule type" value="Genomic_DNA"/>
</dbReference>
<organism evidence="1 2">
    <name type="scientific">Thermoflavimicrobium dichotomicum</name>
    <dbReference type="NCBI Taxonomy" id="46223"/>
    <lineage>
        <taxon>Bacteria</taxon>
        <taxon>Bacillati</taxon>
        <taxon>Bacillota</taxon>
        <taxon>Bacilli</taxon>
        <taxon>Bacillales</taxon>
        <taxon>Thermoactinomycetaceae</taxon>
        <taxon>Thermoflavimicrobium</taxon>
    </lineage>
</organism>
<accession>A0A1I3PAR5</accession>
<keyword evidence="2" id="KW-1185">Reference proteome</keyword>
<dbReference type="AlphaFoldDB" id="A0A1I3PAR5"/>
<dbReference type="Proteomes" id="UP000199545">
    <property type="component" value="Unassembled WGS sequence"/>
</dbReference>
<gene>
    <name evidence="1" type="ORF">SAMN05421852_105157</name>
</gene>
<name>A0A1I3PAR5_9BACL</name>
<sequence length="116" mass="13752">MGITLGYPPKAVDSYIAILCEKNEEKKKVLKWRRCYVSYYGFEFVCFVEHLKESAEWMWKQYPSTETLTLSYSSDKSEDFDVEYGDIDAVQRWVDHIETLIYLKSKVLVHNQAYNT</sequence>
<evidence type="ECO:0000313" key="2">
    <source>
        <dbReference type="Proteomes" id="UP000199545"/>
    </source>
</evidence>
<dbReference type="RefSeq" id="WP_093229237.1">
    <property type="nucleotide sequence ID" value="NZ_FORR01000005.1"/>
</dbReference>
<protein>
    <submittedName>
        <fullName evidence="1">Uncharacterized protein</fullName>
    </submittedName>
</protein>
<dbReference type="OrthoDB" id="2990732at2"/>
<proteinExistence type="predicted"/>
<evidence type="ECO:0000313" key="1">
    <source>
        <dbReference type="EMBL" id="SFJ18583.1"/>
    </source>
</evidence>